<comment type="caution">
    <text evidence="1">The sequence shown here is derived from an EMBL/GenBank/DDBJ whole genome shotgun (WGS) entry which is preliminary data.</text>
</comment>
<protein>
    <submittedName>
        <fullName evidence="1">Helix-loop-helix domain-containing protein</fullName>
    </submittedName>
</protein>
<dbReference type="Proteomes" id="UP001296580">
    <property type="component" value="Unassembled WGS sequence"/>
</dbReference>
<sequence>MYFTKMSEEYFPAVIDLEKQSYPEEMCMGMEGLKEEATQPEFFYYSVAGFPKGELVCYIIAYIPQIYAEYHSRQIYIADVNCPDFHYLPRLLLFFFWQCEKWNYNKKLFHAEMRSTSYHLLDSIDKCKKRGIKIIEDHILHKYYDNGEDAHHVIFSVDLEILEESNWKYGFWRQIDEMPIGESAYISSVLKFLKKPIQDGVDFHKKNYMKFIMRNMIEKWIDYYSMFGETIPISSDYFLYNRLPKEAKDMDDHEIIHKFFQKALDRYQLFGYKQKKDMRDNEKGYCYDDYRKCLKIYNKGKIYNTSYRNTLSGYRWLERTSREFGEQYFRKYKRMYYVSYFNKFGLYHPMYPVPYITKNLYLFYLDRMLIIDNYLKELDELCENEKEQFISMCETIYHIVSKKYASGCIENIVKRRNKEEGNYFHDWNLIVQTLFDGKMLLTTGAMKAILTKSYNQALNASKVIEGVCRYFRIEEELQLQPSQKRARKRLSSLIRKNEDCNDYLKELKEHVMESYSKKLHFSEMEKEMATDYIQRIQKYCPDIVLYDLFREFGSPNLSKFIRGKYPCLFHAQEIHLSYEELSFFVKTLLKKQTRQAKHIYCRLKKENLLHTVLEEKLTPVQYHEVLEIMKFHNVGNLPDELRKLCNFKVLVEAKGSPEYLTAGDATVCCMSYGSIKAKQYASLEKGFGIVNVYYKNRVIANSVIWINEPYNCLVLDNIEVHPNYTVYNEILKICFRTAAEQLMKQYQVGWVVQGTSYNDLILYNDEQIEIRFPMMKPKEVQLKTFYSDAVKCKLICEKEPNTGIDSLVSDTYLSAA</sequence>
<evidence type="ECO:0000313" key="1">
    <source>
        <dbReference type="EMBL" id="NSI59595.1"/>
    </source>
</evidence>
<name>A0AAJ3FFA9_MEDGN</name>
<organism evidence="1 2">
    <name type="scientific">Mediterraneibacter gnavus</name>
    <name type="common">Ruminococcus gnavus</name>
    <dbReference type="NCBI Taxonomy" id="33038"/>
    <lineage>
        <taxon>Bacteria</taxon>
        <taxon>Bacillati</taxon>
        <taxon>Bacillota</taxon>
        <taxon>Clostridia</taxon>
        <taxon>Lachnospirales</taxon>
        <taxon>Lachnospiraceae</taxon>
        <taxon>Mediterraneibacter</taxon>
    </lineage>
</organism>
<gene>
    <name evidence="1" type="ORF">G4993_14530</name>
</gene>
<dbReference type="AlphaFoldDB" id="A0AAJ3FFA9"/>
<reference evidence="1" key="2">
    <citation type="submission" date="2020-02" db="EMBL/GenBank/DDBJ databases">
        <authorList>
            <person name="Littmann E."/>
            <person name="Sorbara M."/>
        </authorList>
    </citation>
    <scope>NUCLEOTIDE SEQUENCE</scope>
    <source>
        <strain evidence="1">MSK.15.32</strain>
    </source>
</reference>
<proteinExistence type="predicted"/>
<dbReference type="EMBL" id="JAAIRV010000036">
    <property type="protein sequence ID" value="NSI59595.1"/>
    <property type="molecule type" value="Genomic_DNA"/>
</dbReference>
<reference evidence="1" key="1">
    <citation type="journal article" date="2020" name="Cell Host Microbe">
        <title>Functional and Genomic Variation between Human-Derived Isolates of Lachnospiraceae Reveals Inter- and Intra-Species Diversity.</title>
        <authorList>
            <person name="Sorbara M.T."/>
            <person name="Littmann E.R."/>
            <person name="Fontana E."/>
            <person name="Moody T.U."/>
            <person name="Kohout C.E."/>
            <person name="Gjonbalaj M."/>
            <person name="Eaton V."/>
            <person name="Seok R."/>
            <person name="Leiner I.M."/>
            <person name="Pamer E.G."/>
        </authorList>
    </citation>
    <scope>NUCLEOTIDE SEQUENCE</scope>
    <source>
        <strain evidence="1">MSK.15.32</strain>
    </source>
</reference>
<evidence type="ECO:0000313" key="2">
    <source>
        <dbReference type="Proteomes" id="UP001296580"/>
    </source>
</evidence>
<accession>A0AAJ3FFA9</accession>
<dbReference type="RefSeq" id="WP_173878083.1">
    <property type="nucleotide sequence ID" value="NZ_JAAIMR010000035.1"/>
</dbReference>